<dbReference type="NCBIfam" id="TIGR02401">
    <property type="entry name" value="trehalose_TreY"/>
    <property type="match status" value="1"/>
</dbReference>
<dbReference type="GO" id="GO:0005992">
    <property type="term" value="P:trehalose biosynthetic process"/>
    <property type="evidence" value="ECO:0007669"/>
    <property type="project" value="TreeGrafter"/>
</dbReference>
<evidence type="ECO:0000313" key="4">
    <source>
        <dbReference type="Proteomes" id="UP000280344"/>
    </source>
</evidence>
<dbReference type="AlphaFoldDB" id="A0A3S9PVT8"/>
<dbReference type="InterPro" id="IPR013797">
    <property type="entry name" value="Maltooligo_trehalose_synth_4"/>
</dbReference>
<dbReference type="Pfam" id="PF00128">
    <property type="entry name" value="Alpha-amylase"/>
    <property type="match status" value="1"/>
</dbReference>
<dbReference type="RefSeq" id="WP_126703256.1">
    <property type="nucleotide sequence ID" value="NZ_CP034593.1"/>
</dbReference>
<dbReference type="OrthoDB" id="9761577at2"/>
<evidence type="ECO:0000256" key="1">
    <source>
        <dbReference type="SAM" id="MobiDB-lite"/>
    </source>
</evidence>
<protein>
    <submittedName>
        <fullName evidence="3">Malto-oligosyltrehalose synthase</fullName>
    </submittedName>
</protein>
<dbReference type="PANTHER" id="PTHR10357">
    <property type="entry name" value="ALPHA-AMYLASE FAMILY MEMBER"/>
    <property type="match status" value="1"/>
</dbReference>
<organism evidence="3 4">
    <name type="scientific">Flaviflexus ciconiae</name>
    <dbReference type="NCBI Taxonomy" id="2496867"/>
    <lineage>
        <taxon>Bacteria</taxon>
        <taxon>Bacillati</taxon>
        <taxon>Actinomycetota</taxon>
        <taxon>Actinomycetes</taxon>
        <taxon>Actinomycetales</taxon>
        <taxon>Actinomycetaceae</taxon>
        <taxon>Flaviflexus</taxon>
    </lineage>
</organism>
<dbReference type="PANTHER" id="PTHR10357:SF216">
    <property type="entry name" value="MALTOOLIGOSYL TREHALOSE SYNTHASE-RELATED"/>
    <property type="match status" value="1"/>
</dbReference>
<evidence type="ECO:0000259" key="2">
    <source>
        <dbReference type="SMART" id="SM00642"/>
    </source>
</evidence>
<dbReference type="Proteomes" id="UP000280344">
    <property type="component" value="Chromosome"/>
</dbReference>
<dbReference type="Gene3D" id="1.10.150.200">
    <property type="entry name" value="Maltooligosyl trehalose synthase, domain 3"/>
    <property type="match status" value="1"/>
</dbReference>
<dbReference type="Gene3D" id="1.10.10.470">
    <property type="entry name" value="Maltooligosyl trehalose synthase, domain 4"/>
    <property type="match status" value="1"/>
</dbReference>
<feature type="domain" description="Glycosyl hydrolase family 13 catalytic" evidence="2">
    <location>
        <begin position="24"/>
        <end position="735"/>
    </location>
</feature>
<reference evidence="3 4" key="1">
    <citation type="submission" date="2018-12" db="EMBL/GenBank/DDBJ databases">
        <title>Complete genome sequence of Flaviflexus sp. H23T48.</title>
        <authorList>
            <person name="Bae J.-W."/>
            <person name="Lee J.-Y."/>
        </authorList>
    </citation>
    <scope>NUCLEOTIDE SEQUENCE [LARGE SCALE GENOMIC DNA]</scope>
    <source>
        <strain evidence="3 4">H23T48</strain>
    </source>
</reference>
<dbReference type="InterPro" id="IPR012767">
    <property type="entry name" value="Trehalose_TreY"/>
</dbReference>
<accession>A0A3S9PVT8</accession>
<dbReference type="InterPro" id="IPR006047">
    <property type="entry name" value="GH13_cat_dom"/>
</dbReference>
<dbReference type="Gene3D" id="3.20.20.80">
    <property type="entry name" value="Glycosidases"/>
    <property type="match status" value="1"/>
</dbReference>
<dbReference type="GO" id="GO:0030980">
    <property type="term" value="P:alpha-glucan catabolic process"/>
    <property type="evidence" value="ECO:0007669"/>
    <property type="project" value="TreeGrafter"/>
</dbReference>
<proteinExistence type="predicted"/>
<name>A0A3S9PVT8_9ACTO</name>
<dbReference type="CDD" id="cd11336">
    <property type="entry name" value="AmyAc_MTSase"/>
    <property type="match status" value="1"/>
</dbReference>
<keyword evidence="4" id="KW-1185">Reference proteome</keyword>
<dbReference type="EMBL" id="CP034593">
    <property type="protein sequence ID" value="AZQ76448.1"/>
    <property type="molecule type" value="Genomic_DNA"/>
</dbReference>
<dbReference type="SMART" id="SM00642">
    <property type="entry name" value="Aamy"/>
    <property type="match status" value="1"/>
</dbReference>
<evidence type="ECO:0000313" key="3">
    <source>
        <dbReference type="EMBL" id="AZQ76448.1"/>
    </source>
</evidence>
<feature type="compositionally biased region" description="Polar residues" evidence="1">
    <location>
        <begin position="1"/>
        <end position="15"/>
    </location>
</feature>
<dbReference type="GO" id="GO:0047470">
    <property type="term" value="F:(1,4)-alpha-D-glucan 1-alpha-D-glucosylmutase activity"/>
    <property type="evidence" value="ECO:0007669"/>
    <property type="project" value="TreeGrafter"/>
</dbReference>
<dbReference type="InterPro" id="IPR017853">
    <property type="entry name" value="GH"/>
</dbReference>
<dbReference type="Gene3D" id="3.30.1590.10">
    <property type="entry name" value="Maltooligosyl trehalose synthase, domain 2"/>
    <property type="match status" value="1"/>
</dbReference>
<gene>
    <name evidence="3" type="primary">treY</name>
    <name evidence="3" type="ORF">EJ997_02920</name>
</gene>
<sequence length="845" mass="94707">MSEKPSQTYAPSHTHTPGEGRRAPVSTYRLQLGPDLTFSQARELLPYLSDLGITDVYCSPILQAAPGSTHGYDVTDHSTISQPMGGEAAFRKFTDKAHELGMGIIVDVVPNHMAVPTPLYLNKALWSVLKYGPNSEYHDWFDIELEEDGEGLLMPMLGSRIGAVLANGELNLETMVVPGLEDEGEQHVLTYYDHVFPVRDQTESLPLAELVDRQFYRLAYWKVANEELNYRRFFDVDTLAAVRVEDKSVFDATHELLLHLFDEGHIDGFRIDHPDGLADPRGYFRQLSEATGGAWVAAEKILDGDEELPDDWPIAGTTGYDTAWRIQALQTDPAGLVNLGSVLTDITGDSPGDLPDIIMEGKEEIIRDSLFTEVDRLAHILSELCQEDVRLRDHTFRALRDSVVALLLEMDRYRAYVVPGERPSQVAEKALRDAAERAKKRLAEDRHETLEIVVELLLGAEIGSAGRTHEAQRAELIIRFQQTCGPVMAKGMEDTAWYRWTLLTSSCEVGSYAVMPTYSADQFHAWVQKILPSWPMTMTAGTTHDTKRGEDVRARISVLSQYSTEWSHLLEDLRAHAKKQRPANLDGRTENLLWQTIFGTWTADGPIEHERLVQYLEKASREQKTWTTWTEPDEDAEKALFLYARYLITDPYTTEKLTEFVELTAPAVRSALLAAKTIQLTVLGVADNYQGEEVLQNSLVDPDNRRPVDYRYIVPLLAELDEQDRPSHSTLDKEKLWVVSRILRLRKEIPGAFIGAGSGYAPLPVTTGHAFAYIRTEQDEPKVAVITERHYSGVAATGGYGEHTVVIPEGTWTDVLTGTVYEGGAVLLLDMLSSFPVAVLRKEND</sequence>
<dbReference type="SUPFAM" id="SSF51445">
    <property type="entry name" value="(Trans)glycosidases"/>
    <property type="match status" value="1"/>
</dbReference>
<feature type="region of interest" description="Disordered" evidence="1">
    <location>
        <begin position="1"/>
        <end position="24"/>
    </location>
</feature>
<dbReference type="KEGG" id="flh:EJ997_02920"/>